<keyword evidence="2" id="KW-1185">Reference proteome</keyword>
<dbReference type="AlphaFoldDB" id="Q0EWC1"/>
<dbReference type="EMBL" id="AATS01000021">
    <property type="protein sequence ID" value="EAU53550.1"/>
    <property type="molecule type" value="Genomic_DNA"/>
</dbReference>
<protein>
    <submittedName>
        <fullName evidence="1">Uncharacterized protein</fullName>
    </submittedName>
</protein>
<gene>
    <name evidence="1" type="ORF">SPV1_02893</name>
</gene>
<accession>Q0EWC1</accession>
<name>Q0EWC1_9PROT</name>
<dbReference type="HOGENOM" id="CLU_132629_0_0_0"/>
<dbReference type="Proteomes" id="UP000005297">
    <property type="component" value="Unassembled WGS sequence"/>
</dbReference>
<dbReference type="InParanoid" id="Q0EWC1"/>
<dbReference type="STRING" id="314344.AL013_10440"/>
<reference evidence="1 2" key="1">
    <citation type="submission" date="2006-09" db="EMBL/GenBank/DDBJ databases">
        <authorList>
            <person name="Emerson D."/>
            <person name="Ferriera S."/>
            <person name="Johnson J."/>
            <person name="Kravitz S."/>
            <person name="Halpern A."/>
            <person name="Remington K."/>
            <person name="Beeson K."/>
            <person name="Tran B."/>
            <person name="Rogers Y.-H."/>
            <person name="Friedman R."/>
            <person name="Venter J.C."/>
        </authorList>
    </citation>
    <scope>NUCLEOTIDE SEQUENCE [LARGE SCALE GENOMIC DNA]</scope>
    <source>
        <strain evidence="1 2">PV-1</strain>
    </source>
</reference>
<evidence type="ECO:0000313" key="1">
    <source>
        <dbReference type="EMBL" id="EAU53550.1"/>
    </source>
</evidence>
<comment type="caution">
    <text evidence="1">The sequence shown here is derived from an EMBL/GenBank/DDBJ whole genome shotgun (WGS) entry which is preliminary data.</text>
</comment>
<evidence type="ECO:0000313" key="2">
    <source>
        <dbReference type="Proteomes" id="UP000005297"/>
    </source>
</evidence>
<organism evidence="1 2">
    <name type="scientific">Mariprofundus ferrooxydans PV-1</name>
    <dbReference type="NCBI Taxonomy" id="314345"/>
    <lineage>
        <taxon>Bacteria</taxon>
        <taxon>Pseudomonadati</taxon>
        <taxon>Pseudomonadota</taxon>
        <taxon>Candidatius Mariprofundia</taxon>
        <taxon>Mariprofundales</taxon>
        <taxon>Mariprofundaceae</taxon>
        <taxon>Mariprofundus</taxon>
    </lineage>
</organism>
<sequence length="107" mass="12756">MRDGMKLVIGIYVEHLMRGAWIVDNCEERRKFLPERQRNRYTEKQRKLWAKLDGLTKRQLDKQKAEGTGLYEKTTFYCFHFNSFRAMKSKLVNNNECIEVVRIGHGS</sequence>
<proteinExistence type="predicted"/>